<evidence type="ECO:0000256" key="1">
    <source>
        <dbReference type="SAM" id="MobiDB-lite"/>
    </source>
</evidence>
<comment type="caution">
    <text evidence="2">The sequence shown here is derived from an EMBL/GenBank/DDBJ whole genome shotgun (WGS) entry which is preliminary data.</text>
</comment>
<feature type="region of interest" description="Disordered" evidence="1">
    <location>
        <begin position="44"/>
        <end position="71"/>
    </location>
</feature>
<dbReference type="EMBL" id="BNEA01000015">
    <property type="protein sequence ID" value="GHI54795.1"/>
    <property type="molecule type" value="Genomic_DNA"/>
</dbReference>
<organism evidence="2 3">
    <name type="scientific">Streptomyces rubradiris</name>
    <name type="common">Streptomyces achromogenes subsp. rubradiris</name>
    <dbReference type="NCBI Taxonomy" id="285531"/>
    <lineage>
        <taxon>Bacteria</taxon>
        <taxon>Bacillati</taxon>
        <taxon>Actinomycetota</taxon>
        <taxon>Actinomycetes</taxon>
        <taxon>Kitasatosporales</taxon>
        <taxon>Streptomycetaceae</taxon>
        <taxon>Streptomyces</taxon>
    </lineage>
</organism>
<gene>
    <name evidence="2" type="ORF">Srubr_46410</name>
</gene>
<evidence type="ECO:0000313" key="3">
    <source>
        <dbReference type="Proteomes" id="UP000646738"/>
    </source>
</evidence>
<dbReference type="Proteomes" id="UP000646738">
    <property type="component" value="Unassembled WGS sequence"/>
</dbReference>
<accession>A0ABQ3RG41</accession>
<name>A0ABQ3RG41_STRRR</name>
<keyword evidence="3" id="KW-1185">Reference proteome</keyword>
<evidence type="ECO:0000313" key="2">
    <source>
        <dbReference type="EMBL" id="GHI54795.1"/>
    </source>
</evidence>
<proteinExistence type="predicted"/>
<reference evidence="3" key="1">
    <citation type="submission" date="2023-07" db="EMBL/GenBank/DDBJ databases">
        <title>Whole genome shotgun sequence of Streptomyces achromogenes subsp. rubradiris NBRC 14000.</title>
        <authorList>
            <person name="Komaki H."/>
            <person name="Tamura T."/>
        </authorList>
    </citation>
    <scope>NUCLEOTIDE SEQUENCE [LARGE SCALE GENOMIC DNA]</scope>
    <source>
        <strain evidence="3">NBRC 14000</strain>
    </source>
</reference>
<sequence>MEATGLVGADLINDHQSGETQQCLAHAFFGAIKGVTTTSSLKAAGSRRSVAEKGGPRTYGKPLDARQAPPAMRRASWYAPSGEGCRLPYRSCRLRSSGVIQVRGRGHGTNA</sequence>
<protein>
    <submittedName>
        <fullName evidence="2">Uncharacterized protein</fullName>
    </submittedName>
</protein>